<dbReference type="GeneTree" id="ENSGT00940000159950"/>
<evidence type="ECO:0007829" key="10">
    <source>
        <dbReference type="PeptideAtlas" id="F5H2D7"/>
    </source>
</evidence>
<evidence type="ECO:0000256" key="4">
    <source>
        <dbReference type="ARBA" id="ARBA00023098"/>
    </source>
</evidence>
<reference evidence="8" key="4">
    <citation type="submission" date="2025-08" db="UniProtKB">
        <authorList>
            <consortium name="Ensembl"/>
        </authorList>
    </citation>
    <scope>IDENTIFICATION</scope>
</reference>
<dbReference type="Gene3D" id="3.20.20.190">
    <property type="entry name" value="Phosphatidylinositol (PI) phosphodiesterase"/>
    <property type="match status" value="1"/>
</dbReference>
<dbReference type="InterPro" id="IPR001192">
    <property type="entry name" value="PI-PLC_fam"/>
</dbReference>
<dbReference type="OrthoDB" id="269822at2759"/>
<feature type="compositionally biased region" description="Basic and acidic residues" evidence="6">
    <location>
        <begin position="132"/>
        <end position="153"/>
    </location>
</feature>
<dbReference type="EMBL" id="AC087242">
    <property type="status" value="NOT_ANNOTATED_CDS"/>
    <property type="molecule type" value="Genomic_DNA"/>
</dbReference>
<dbReference type="HOGENOM" id="CLU_1606428_0_0_1"/>
<keyword evidence="3" id="KW-0106">Calcium</keyword>
<reference evidence="8 9" key="3">
    <citation type="journal article" date="2006" name="Nature">
        <title>The finished DNA sequence of human chromosome 12.</title>
        <authorList>
            <consortium name="Baylor College of Medicine Human Genome Sequencing Center Sequence Production Team"/>
            <person name="Scherer S.E."/>
            <person name="Muzny D.M."/>
            <person name="Buhay C.J."/>
            <person name="Chen R."/>
            <person name="Cree A."/>
            <person name="Ding Y."/>
            <person name="Dugan-Rocha S."/>
            <person name="Gill R."/>
            <person name="Gunaratne P."/>
            <person name="Harris R.A."/>
            <person name="Hawes A.C."/>
            <person name="Hernandez J."/>
            <person name="Hodgson A.V."/>
            <person name="Hume J."/>
            <person name="Jackson A."/>
            <person name="Khan Z.M."/>
            <person name="Kovar-Smith C."/>
            <person name="Lewis L.R."/>
            <person name="Lozado R.J."/>
            <person name="Metzker M.L."/>
            <person name="Milosavljevic A."/>
            <person name="Miner G.R."/>
            <person name="Montgomery K.T."/>
            <person name="Morgan M.B."/>
            <person name="Nazareth L.V."/>
            <person name="Scott G."/>
            <person name="Sodergren E."/>
            <person name="Song X.Z."/>
            <person name="Steffen D."/>
            <person name="Lovering R.C."/>
            <person name="Wheeler D.A."/>
            <person name="Worley K.C."/>
            <person name="Yuan Y."/>
            <person name="Zhang Z."/>
            <person name="Adams C.Q."/>
            <person name="Ansari-Lari M.A."/>
            <person name="Ayele M."/>
            <person name="Brown M.J."/>
            <person name="Chen G."/>
            <person name="Chen Z."/>
            <person name="Clerc-Blankenburg K.P."/>
            <person name="Davis C."/>
            <person name="Delgado O."/>
            <person name="Dinh H.H."/>
            <person name="Draper H."/>
            <person name="Gonzalez-Garay M.L."/>
            <person name="Havlak P."/>
            <person name="Jackson L.R."/>
            <person name="Jacob L.S."/>
            <person name="Kelly S.H."/>
            <person name="Li L."/>
            <person name="Li Z."/>
            <person name="Liu J."/>
            <person name="Liu W."/>
            <person name="Lu J."/>
            <person name="Maheshwari M."/>
            <person name="Nguyen B.V."/>
            <person name="Okwuonu G.O."/>
            <person name="Pasternak S."/>
            <person name="Perez L.M."/>
            <person name="Plopper F.J."/>
            <person name="Santibanez J."/>
            <person name="Shen H."/>
            <person name="Tabor P.E."/>
            <person name="Verduzco D."/>
            <person name="Waldron L."/>
            <person name="Wang Q."/>
            <person name="Williams G.A."/>
            <person name="Zhang J."/>
            <person name="Zhou J."/>
            <person name="Allen C.C."/>
            <person name="Amin A.G."/>
            <person name="Anyalebechi V."/>
            <person name="Bailey M."/>
            <person name="Barbaria J.A."/>
            <person name="Bimage K.E."/>
            <person name="Bryant N.P."/>
            <person name="Burch P.E."/>
            <person name="Burkett C.E."/>
            <person name="Burrell K.L."/>
            <person name="Calderon E."/>
            <person name="Cardenas V."/>
            <person name="Carter K."/>
            <person name="Casias K."/>
            <person name="Cavazos I."/>
            <person name="Cavazos S.R."/>
            <person name="Ceasar H."/>
            <person name="Chacko J."/>
            <person name="Chan S.N."/>
            <person name="Chavez D."/>
            <person name="Christopoulos C."/>
            <person name="Chu J."/>
            <person name="Cockrell R."/>
            <person name="Cox C.D."/>
            <person name="Dang M."/>
            <person name="Dathorne S.R."/>
            <person name="David R."/>
            <person name="Davis C.M."/>
            <person name="Davy-Carroll L."/>
            <person name="Deshazo D.R."/>
            <person name="Donlin J.E."/>
            <person name="D'Souza L."/>
            <person name="Eaves K.A."/>
            <person name="Egan A."/>
            <person name="Emery-Cohen A.J."/>
            <person name="Escotto M."/>
            <person name="Flagg N."/>
            <person name="Forbes L.D."/>
            <person name="Gabisi A.M."/>
            <person name="Garza M."/>
            <person name="Hamilton C."/>
            <person name="Henderson N."/>
            <person name="Hernandez O."/>
            <person name="Hines S."/>
            <person name="Hogues M.E."/>
            <person name="Huang M."/>
            <person name="Idlebird D.G."/>
            <person name="Johnson R."/>
            <person name="Jolivet A."/>
            <person name="Jones S."/>
            <person name="Kagan R."/>
            <person name="King L.M."/>
            <person name="Leal B."/>
            <person name="Lebow H."/>
            <person name="Lee S."/>
            <person name="LeVan J.M."/>
            <person name="Lewis L.C."/>
            <person name="London P."/>
            <person name="Lorensuhewa L.M."/>
            <person name="Loulseged H."/>
            <person name="Lovett D.A."/>
            <person name="Lucier A."/>
            <person name="Lucier R.L."/>
            <person name="Ma J."/>
            <person name="Madu R.C."/>
            <person name="Mapua P."/>
            <person name="Martindale A.D."/>
            <person name="Martinez E."/>
            <person name="Massey E."/>
            <person name="Mawhiney S."/>
            <person name="Meador M.G."/>
            <person name="Mendez S."/>
            <person name="Mercado C."/>
            <person name="Mercado I.C."/>
            <person name="Merritt C.E."/>
            <person name="Miner Z.L."/>
            <person name="Minja E."/>
            <person name="Mitchell T."/>
            <person name="Mohabbat F."/>
            <person name="Mohabbat K."/>
            <person name="Montgomery B."/>
            <person name="Moore N."/>
            <person name="Morris S."/>
            <person name="Munidasa M."/>
            <person name="Ngo R.N."/>
            <person name="Nguyen N.B."/>
            <person name="Nickerson E."/>
            <person name="Nwaokelemeh O.O."/>
            <person name="Nwokenkwo S."/>
            <person name="Obregon M."/>
            <person name="Oguh M."/>
            <person name="Oragunye N."/>
            <person name="Oviedo R.J."/>
            <person name="Parish B.J."/>
            <person name="Parker D.N."/>
            <person name="Parrish J."/>
            <person name="Parks K.L."/>
            <person name="Paul H.A."/>
            <person name="Payton B.A."/>
            <person name="Perez A."/>
            <person name="Perrin W."/>
            <person name="Pickens A."/>
            <person name="Primus E.L."/>
            <person name="Pu L.L."/>
            <person name="Puazo M."/>
            <person name="Quiles M.M."/>
            <person name="Quiroz J.B."/>
            <person name="Rabata D."/>
            <person name="Reeves K."/>
            <person name="Ruiz S.J."/>
            <person name="Shao H."/>
            <person name="Sisson I."/>
            <person name="Sonaike T."/>
            <person name="Sorelle R.P."/>
            <person name="Sutton A.E."/>
            <person name="Svatek A.F."/>
            <person name="Svetz L.A."/>
            <person name="Tamerisa K.S."/>
            <person name="Taylor T.R."/>
            <person name="Teague B."/>
            <person name="Thomas N."/>
            <person name="Thorn R.D."/>
            <person name="Trejos Z.Y."/>
            <person name="Trevino B.K."/>
            <person name="Ukegbu O.N."/>
            <person name="Urban J.B."/>
            <person name="Vasquez L.I."/>
            <person name="Vera V.A."/>
            <person name="Villasana D.M."/>
            <person name="Wang L."/>
            <person name="Ward-Moore S."/>
            <person name="Warren J.T."/>
            <person name="Wei X."/>
            <person name="White F."/>
            <person name="Williamson A.L."/>
            <person name="Wleczyk R."/>
            <person name="Wooden H.S."/>
            <person name="Wooden S.H."/>
            <person name="Yen J."/>
            <person name="Yoon L."/>
            <person name="Yoon V."/>
            <person name="Zorrilla S.E."/>
            <person name="Nelson D."/>
            <person name="Kucherlapati R."/>
            <person name="Weinstock G."/>
            <person name="Gibbs R.A."/>
            <person name="null."/>
        </authorList>
    </citation>
    <scope>NUCLEOTIDE SEQUENCE [LARGE SCALE GENOMIC DNA]</scope>
</reference>
<keyword evidence="9" id="KW-1185">Reference proteome</keyword>
<evidence type="ECO:0000256" key="3">
    <source>
        <dbReference type="ARBA" id="ARBA00022837"/>
    </source>
</evidence>
<reference evidence="8 9" key="1">
    <citation type="journal article" date="2001" name="Nature">
        <title>Initial sequencing and analysis of the human genome.</title>
        <authorList>
            <consortium name="International Human Genome Sequencing Consortium"/>
            <person name="Lander E.S."/>
            <person name="Linton L.M."/>
            <person name="Birren B."/>
            <person name="Nusbaum C."/>
            <person name="Zody M.C."/>
            <person name="Baldwin J."/>
            <person name="Devon K."/>
            <person name="Dewar K."/>
            <person name="Doyle M."/>
            <person name="FitzHugh W."/>
            <person name="Funke R."/>
            <person name="Gage D."/>
            <person name="Harris K."/>
            <person name="Heaford A."/>
            <person name="Howland J."/>
            <person name="Kann L."/>
            <person name="Lehoczky J."/>
            <person name="LeVine R."/>
            <person name="McEwan P."/>
            <person name="McKernan K."/>
            <person name="Meldrim J."/>
            <person name="Mesirov J.P."/>
            <person name="Miranda C."/>
            <person name="Morris W."/>
            <person name="Naylor J."/>
            <person name="Raymond C."/>
            <person name="Rosetti M."/>
            <person name="Santos R."/>
            <person name="Sheridan A."/>
            <person name="Sougnez C."/>
            <person name="Stange-Thomann N."/>
            <person name="Stojanovic N."/>
            <person name="Subramanian A."/>
            <person name="Wyman D."/>
            <person name="Rogers J."/>
            <person name="Sulston J."/>
            <person name="Ainscough R."/>
            <person name="Beck S."/>
            <person name="Bentley D."/>
            <person name="Burton J."/>
            <person name="Clee C."/>
            <person name="Carter N."/>
            <person name="Coulson A."/>
            <person name="Deadman R."/>
            <person name="Deloukas P."/>
            <person name="Dunham A."/>
            <person name="Dunham I."/>
            <person name="Durbin R."/>
            <person name="French L."/>
            <person name="Grafham D."/>
            <person name="Gregory S."/>
            <person name="Hubbard T."/>
            <person name="Humphray S."/>
            <person name="Hunt A."/>
            <person name="Jones M."/>
            <person name="Lloyd C."/>
            <person name="McMurray A."/>
            <person name="Matthews L."/>
            <person name="Mercer S."/>
            <person name="Milne S."/>
            <person name="Mullikin J.C."/>
            <person name="Mungall A."/>
            <person name="Plumb R."/>
            <person name="Ross M."/>
            <person name="Shownkeen R."/>
            <person name="Sims S."/>
            <person name="Waterston R.H."/>
            <person name="Wilson R.K."/>
            <person name="Hillier L.W."/>
            <person name="McPherson J.D."/>
            <person name="Marra M.A."/>
            <person name="Mardis E.R."/>
            <person name="Fulton L.A."/>
            <person name="Chinwalla A.T."/>
            <person name="Pepin K.H."/>
            <person name="Gish W.R."/>
            <person name="Chissoe S.L."/>
            <person name="Wendl M.C."/>
            <person name="Delehaunty K.D."/>
            <person name="Miner T.L."/>
            <person name="Delehaunty A."/>
            <person name="Kramer J.B."/>
            <person name="Cook L.L."/>
            <person name="Fulton R.S."/>
            <person name="Johnson D.L."/>
            <person name="Minx P.J."/>
            <person name="Clifton S.W."/>
            <person name="Hawkins T."/>
            <person name="Branscomb E."/>
            <person name="Predki P."/>
            <person name="Richardson P."/>
            <person name="Wenning S."/>
            <person name="Slezak T."/>
            <person name="Doggett N."/>
            <person name="Cheng J.F."/>
            <person name="Olsen A."/>
            <person name="Lucas S."/>
            <person name="Elkin C."/>
            <person name="Uberbacher E."/>
            <person name="Frazier M."/>
            <person name="Gibbs R.A."/>
            <person name="Muzny D.M."/>
            <person name="Scherer S.E."/>
            <person name="Bouck J.B."/>
            <person name="Sodergren E.J."/>
            <person name="Worley K.C."/>
            <person name="Rives C.M."/>
            <person name="Gorrell J.H."/>
            <person name="Metzker M.L."/>
            <person name="Naylor S.L."/>
            <person name="Kucherlapati R.S."/>
            <person name="Nelson D.L."/>
            <person name="Weinstock G.M."/>
            <person name="Sakaki Y."/>
            <person name="Fujiyama A."/>
            <person name="Hattori M."/>
            <person name="Yada T."/>
            <person name="Toyoda A."/>
            <person name="Itoh T."/>
            <person name="Kawagoe C."/>
            <person name="Watanabe H."/>
            <person name="Totoki Y."/>
            <person name="Taylor T."/>
            <person name="Weissenbach J."/>
            <person name="Heilig R."/>
            <person name="Saurin W."/>
            <person name="Artiguenave F."/>
            <person name="Brottier P."/>
            <person name="Bruls T."/>
            <person name="Pelletier E."/>
            <person name="Robert C."/>
            <person name="Wincker P."/>
            <person name="Smith D.R."/>
            <person name="Doucette-Stamm L."/>
            <person name="Rubenfield M."/>
            <person name="Weinstock K."/>
            <person name="Lee H.M."/>
            <person name="Dubois J."/>
            <person name="Rosenthal A."/>
            <person name="Platzer M."/>
            <person name="Nyakatura G."/>
            <person name="Taudien S."/>
            <person name="Rump A."/>
            <person name="Yang H."/>
            <person name="Yu J."/>
            <person name="Wang J."/>
            <person name="Huang G."/>
            <person name="Gu J."/>
            <person name="Hood L."/>
            <person name="Rowen L."/>
            <person name="Madan A."/>
            <person name="Qin S."/>
            <person name="Davis R.W."/>
            <person name="Federspiel N.A."/>
            <person name="Abola A.P."/>
            <person name="Proctor M.J."/>
            <person name="Myers R.M."/>
            <person name="Schmutz J."/>
            <person name="Dickson M."/>
            <person name="Grimwood J."/>
            <person name="Cox D.R."/>
            <person name="Olson M.V."/>
            <person name="Kaul R."/>
            <person name="Raymond C."/>
            <person name="Shimizu N."/>
            <person name="Kawasaki K."/>
            <person name="Minoshima S."/>
            <person name="Evans G.A."/>
            <person name="Athanasiou M."/>
            <person name="Schultz R."/>
            <person name="Roe B.A."/>
            <person name="Chen F."/>
            <person name="Pan H."/>
            <person name="Ramser J."/>
            <person name="Lehrach H."/>
            <person name="Reinhardt R."/>
            <person name="McCombie W.R."/>
            <person name="de la Bastide M."/>
            <person name="Dedhia N."/>
            <person name="Blocker H."/>
            <person name="Hornischer K."/>
            <person name="Nordsiek G."/>
            <person name="Agarwala R."/>
            <person name="Aravind L."/>
            <person name="Bailey J.A."/>
            <person name="Bateman A."/>
            <person name="Batzoglou S."/>
            <person name="Birney E."/>
            <person name="Bork P."/>
            <person name="Brown D.G."/>
            <person name="Burge C.B."/>
            <person name="Cerutti L."/>
            <person name="Chen H.C."/>
            <person name="Church D."/>
            <person name="Clamp M."/>
            <person name="Copley R.R."/>
            <person name="Doerks T."/>
            <person name="Eddy S.R."/>
            <person name="Eichler E.E."/>
            <person name="Furey T.S."/>
            <person name="Galagan J."/>
            <person name="Gilbert J.G."/>
            <person name="Harmon C."/>
            <person name="Hayashizaki Y."/>
            <person name="Haussler D."/>
            <person name="Hermjakob H."/>
            <person name="Hokamp K."/>
            <person name="Jang W."/>
            <person name="Johnson L.S."/>
            <person name="Jones T.A."/>
            <person name="Kasif S."/>
            <person name="Kaspryzk A."/>
            <person name="Kennedy S."/>
            <person name="Kent W.J."/>
            <person name="Kitts P."/>
            <person name="Koonin E.V."/>
            <person name="Korf I."/>
            <person name="Kulp D."/>
            <person name="Lancet D."/>
            <person name="Lowe T.M."/>
            <person name="McLysaght A."/>
            <person name="Mikkelsen T."/>
            <person name="Moran J.V."/>
            <person name="Mulder N."/>
            <person name="Pollara V.J."/>
            <person name="Ponting C.P."/>
            <person name="Schuler G."/>
            <person name="Schultz J."/>
            <person name="Slater G."/>
            <person name="Smit A.F."/>
            <person name="Stupka E."/>
            <person name="Szustakowski J."/>
            <person name="Thierry-Mieg D."/>
            <person name="Thierry-Mieg J."/>
            <person name="Wagner L."/>
            <person name="Wallis J."/>
            <person name="Wheeler R."/>
            <person name="Williams A."/>
            <person name="Wolf Y.I."/>
            <person name="Wolfe K.H."/>
            <person name="Yang S.P."/>
            <person name="Yeh R.F."/>
            <person name="Collins F."/>
            <person name="Guyer M.S."/>
            <person name="Peterson J."/>
            <person name="Felsenfeld A."/>
            <person name="Wetterstrand K.A."/>
            <person name="Patrinos A."/>
            <person name="Morgan M.J."/>
            <person name="de Jong P."/>
            <person name="Catanese J.J."/>
            <person name="Osoegawa K."/>
            <person name="Shizuya H."/>
            <person name="Choi S."/>
            <person name="Chen Y.J."/>
        </authorList>
    </citation>
    <scope>NUCLEOTIDE SEQUENCE [LARGE SCALE GENOMIC DNA]</scope>
</reference>
<dbReference type="Pfam" id="PF00388">
    <property type="entry name" value="PI-PLC-X"/>
    <property type="match status" value="1"/>
</dbReference>
<dbReference type="GO" id="GO:0004435">
    <property type="term" value="F:phosphatidylinositol-4,5-bisphosphate phospholipase C activity"/>
    <property type="evidence" value="ECO:0007669"/>
    <property type="project" value="UniProtKB-EC"/>
</dbReference>
<dbReference type="ExpressionAtlas" id="F5H2D7">
    <property type="expression patterns" value="baseline and differential"/>
</dbReference>
<dbReference type="PROSITE" id="PS50007">
    <property type="entry name" value="PIPLC_X_DOMAIN"/>
    <property type="match status" value="1"/>
</dbReference>
<feature type="domain" description="Phosphatidylinositol-specific phospholipase C X" evidence="7">
    <location>
        <begin position="1"/>
        <end position="126"/>
    </location>
</feature>
<comment type="cofactor">
    <cofactor evidence="1">
        <name>Ca(2+)</name>
        <dbReference type="ChEBI" id="CHEBI:29108"/>
    </cofactor>
</comment>
<dbReference type="OpenTargets" id="ENSG00000139151"/>
<reference evidence="8 9" key="2">
    <citation type="journal article" date="2004" name="Nature">
        <title>Finishing the euchromatic sequence of the human genome.</title>
        <authorList>
            <consortium name="International Human Genome Sequencing Consortium"/>
        </authorList>
    </citation>
    <scope>NUCLEOTIDE SEQUENCE [LARGE SCALE GENOMIC DNA]</scope>
</reference>
<sequence length="166" mass="18922">MTAPTGERLLNSGLICSPFWKRELKQRGQIQDDFRGGKINLEKTQRLLEKLDIRCSYIHVKQIFKTSDYPVVLSLENHCSTAQQEVMADNLQATFGESLLSDMLDDFPDTLPSPEALKFKILVKNKKIGTLKETHERKGSDKRGDNQDKETGVKKLPGVMLFKKKK</sequence>
<dbReference type="SUPFAM" id="SSF51695">
    <property type="entry name" value="PLC-like phosphodiesterases"/>
    <property type="match status" value="1"/>
</dbReference>
<dbReference type="InterPro" id="IPR000909">
    <property type="entry name" value="PLipase_C_PInositol-sp_X_dom"/>
</dbReference>
<dbReference type="UCSC" id="uc058lrz.1">
    <property type="organism name" value="human"/>
</dbReference>
<dbReference type="Bgee" id="ENSG00000139151">
    <property type="expression patterns" value="Expressed in sperm and 107 other cell types or tissues"/>
</dbReference>
<keyword evidence="4" id="KW-0443">Lipid metabolism</keyword>
<dbReference type="HGNC" id="HGNC:19218">
    <property type="gene designation" value="PLCZ1"/>
</dbReference>
<dbReference type="GO" id="GO:0035556">
    <property type="term" value="P:intracellular signal transduction"/>
    <property type="evidence" value="ECO:0007669"/>
    <property type="project" value="InterPro"/>
</dbReference>
<dbReference type="PANTHER" id="PTHR10336">
    <property type="entry name" value="PHOSPHOINOSITIDE-SPECIFIC PHOSPHOLIPASE C FAMILY PROTEIN"/>
    <property type="match status" value="1"/>
</dbReference>
<evidence type="ECO:0000313" key="9">
    <source>
        <dbReference type="Proteomes" id="UP000005640"/>
    </source>
</evidence>
<dbReference type="InterPro" id="IPR017946">
    <property type="entry name" value="PLC-like_Pdiesterase_TIM-brl"/>
</dbReference>
<organism evidence="8 9">
    <name type="scientific">Homo sapiens</name>
    <name type="common">Human</name>
    <dbReference type="NCBI Taxonomy" id="9606"/>
    <lineage>
        <taxon>Eukaryota</taxon>
        <taxon>Metazoa</taxon>
        <taxon>Chordata</taxon>
        <taxon>Craniata</taxon>
        <taxon>Vertebrata</taxon>
        <taxon>Euteleostomi</taxon>
        <taxon>Mammalia</taxon>
        <taxon>Eutheria</taxon>
        <taxon>Euarchontoglires</taxon>
        <taxon>Primates</taxon>
        <taxon>Haplorrhini</taxon>
        <taxon>Catarrhini</taxon>
        <taxon>Hominidae</taxon>
        <taxon>Homo</taxon>
    </lineage>
</organism>
<proteinExistence type="evidence at protein level"/>
<feature type="non-terminal residue" evidence="8">
    <location>
        <position position="166"/>
    </location>
</feature>
<dbReference type="SMR" id="F5H2D7"/>
<dbReference type="ChiTaRS" id="PLCZ1">
    <property type="organism name" value="human"/>
</dbReference>
<evidence type="ECO:0000256" key="2">
    <source>
        <dbReference type="ARBA" id="ARBA00022801"/>
    </source>
</evidence>
<feature type="region of interest" description="Disordered" evidence="6">
    <location>
        <begin position="132"/>
        <end position="157"/>
    </location>
</feature>
<evidence type="ECO:0000259" key="7">
    <source>
        <dbReference type="SMART" id="SM00148"/>
    </source>
</evidence>
<dbReference type="VEuPathDB" id="HostDB:ENSG00000139151"/>
<gene>
    <name evidence="8" type="primary">PLCZ1</name>
</gene>
<dbReference type="Antibodypedia" id="52401">
    <property type="antibodies" value="117 antibodies from 18 providers"/>
</dbReference>
<evidence type="ECO:0007829" key="11">
    <source>
        <dbReference type="ProteomicsDB" id="F5H2D7"/>
    </source>
</evidence>
<evidence type="ECO:0000256" key="1">
    <source>
        <dbReference type="ARBA" id="ARBA00001913"/>
    </source>
</evidence>
<dbReference type="MassIVE" id="F5H2D7"/>
<dbReference type="AlphaFoldDB" id="F5H2D7"/>
<dbReference type="GO" id="GO:0006629">
    <property type="term" value="P:lipid metabolic process"/>
    <property type="evidence" value="ECO:0007669"/>
    <property type="project" value="UniProtKB-KW"/>
</dbReference>
<evidence type="ECO:0000256" key="6">
    <source>
        <dbReference type="SAM" id="MobiDB-lite"/>
    </source>
</evidence>
<accession>F5H2D7</accession>
<dbReference type="SMART" id="SM00148">
    <property type="entry name" value="PLCXc"/>
    <property type="match status" value="1"/>
</dbReference>
<evidence type="ECO:0000313" key="8">
    <source>
        <dbReference type="Ensembl" id="ENSP00000438629.1"/>
    </source>
</evidence>
<dbReference type="ProteomicsDB" id="25939"/>
<dbReference type="Proteomes" id="UP000005640">
    <property type="component" value="Chromosome 12"/>
</dbReference>
<name>F5H2D7_HUMAN</name>
<reference evidence="8" key="5">
    <citation type="submission" date="2025-09" db="UniProtKB">
        <authorList>
            <consortium name="Ensembl"/>
        </authorList>
    </citation>
    <scope>IDENTIFICATION</scope>
</reference>
<protein>
    <submittedName>
        <fullName evidence="8">Phospholipase C zeta 1</fullName>
    </submittedName>
</protein>
<keyword evidence="2" id="KW-0378">Hydrolase</keyword>
<keyword evidence="10 11" id="KW-1267">Proteomics identification</keyword>
<evidence type="ECO:0000256" key="5">
    <source>
        <dbReference type="ARBA" id="ARBA00023674"/>
    </source>
</evidence>
<dbReference type="Ensembl" id="ENST00000539072.5">
    <property type="protein sequence ID" value="ENSP00000438629.1"/>
    <property type="gene ID" value="ENSG00000139151.16"/>
</dbReference>
<comment type="catalytic activity">
    <reaction evidence="5">
        <text>a 1,2-diacyl-sn-glycero-3-phospho-(1D-myo-inositol-4,5-bisphosphate) + H2O = 1D-myo-inositol 1,4,5-trisphosphate + a 1,2-diacyl-sn-glycerol + H(+)</text>
        <dbReference type="Rhea" id="RHEA:33179"/>
        <dbReference type="ChEBI" id="CHEBI:15377"/>
        <dbReference type="ChEBI" id="CHEBI:15378"/>
        <dbReference type="ChEBI" id="CHEBI:17815"/>
        <dbReference type="ChEBI" id="CHEBI:58456"/>
        <dbReference type="ChEBI" id="CHEBI:203600"/>
        <dbReference type="EC" id="3.1.4.11"/>
    </reaction>
    <physiologicalReaction direction="left-to-right" evidence="5">
        <dbReference type="Rhea" id="RHEA:33180"/>
    </physiologicalReaction>
</comment>
<dbReference type="PANTHER" id="PTHR10336:SF29">
    <property type="entry name" value="1-PHOSPHATIDYLINOSITOL 4,5-BISPHOSPHATE PHOSPHODIESTERASE ZETA-1"/>
    <property type="match status" value="1"/>
</dbReference>